<evidence type="ECO:0000256" key="1">
    <source>
        <dbReference type="SAM" id="MobiDB-lite"/>
    </source>
</evidence>
<evidence type="ECO:0000313" key="3">
    <source>
        <dbReference type="EMBL" id="SBT71263.1"/>
    </source>
</evidence>
<protein>
    <submittedName>
        <fullName evidence="3">Uncharacterized protein</fullName>
    </submittedName>
</protein>
<accession>A0A1C3KCF3</accession>
<dbReference type="AlphaFoldDB" id="A0A1C3KCF3"/>
<sequence length="145" mass="16060">MLVRISECRLNAFYEEVERKRKGREANEEKKKKRNKGREAKDEKKKKRSKRSALERLAVCFSALSANDSSKVILLSILLWMPLLTMLMLLLKVLVLPTNTCNNCNAGNAADIGTGITSMGVSYLTVICAAVFGVFLLAEKSSFGG</sequence>
<feature type="transmembrane region" description="Helical" evidence="2">
    <location>
        <begin position="72"/>
        <end position="95"/>
    </location>
</feature>
<keyword evidence="2" id="KW-1133">Transmembrane helix</keyword>
<dbReference type="EMBL" id="LT594497">
    <property type="protein sequence ID" value="SBT71263.1"/>
    <property type="molecule type" value="Genomic_DNA"/>
</dbReference>
<proteinExistence type="predicted"/>
<gene>
    <name evidence="3" type="primary">PmlGA01_090017200</name>
    <name evidence="3" type="ORF">PMLGA01_090017200</name>
</gene>
<organism evidence="3 4">
    <name type="scientific">Plasmodium malariae</name>
    <dbReference type="NCBI Taxonomy" id="5858"/>
    <lineage>
        <taxon>Eukaryota</taxon>
        <taxon>Sar</taxon>
        <taxon>Alveolata</taxon>
        <taxon>Apicomplexa</taxon>
        <taxon>Aconoidasida</taxon>
        <taxon>Haemosporida</taxon>
        <taxon>Plasmodiidae</taxon>
        <taxon>Plasmodium</taxon>
        <taxon>Plasmodium (Plasmodium)</taxon>
    </lineage>
</organism>
<dbReference type="Proteomes" id="UP000219799">
    <property type="component" value="Chromosome 9"/>
</dbReference>
<keyword evidence="2" id="KW-0812">Transmembrane</keyword>
<reference evidence="3 4" key="1">
    <citation type="submission" date="2016-06" db="EMBL/GenBank/DDBJ databases">
        <authorList>
            <consortium name="Pathogen Informatics"/>
        </authorList>
    </citation>
    <scope>NUCLEOTIDE SEQUENCE [LARGE SCALE GENOMIC DNA]</scope>
    <source>
        <strain evidence="3">PmlGA01</strain>
    </source>
</reference>
<keyword evidence="2" id="KW-0472">Membrane</keyword>
<feature type="transmembrane region" description="Helical" evidence="2">
    <location>
        <begin position="115"/>
        <end position="138"/>
    </location>
</feature>
<feature type="region of interest" description="Disordered" evidence="1">
    <location>
        <begin position="19"/>
        <end position="51"/>
    </location>
</feature>
<evidence type="ECO:0000256" key="2">
    <source>
        <dbReference type="SAM" id="Phobius"/>
    </source>
</evidence>
<name>A0A1C3KCF3_PLAMA</name>
<evidence type="ECO:0000313" key="4">
    <source>
        <dbReference type="Proteomes" id="UP000219799"/>
    </source>
</evidence>
<feature type="compositionally biased region" description="Basic and acidic residues" evidence="1">
    <location>
        <begin position="19"/>
        <end position="30"/>
    </location>
</feature>